<dbReference type="InterPro" id="IPR038078">
    <property type="entry name" value="PhoU-like_sf"/>
</dbReference>
<keyword evidence="3" id="KW-1185">Reference proteome</keyword>
<accession>A0ABN6J1D9</accession>
<dbReference type="PANTHER" id="PTHR37298:SF1">
    <property type="entry name" value="UPF0111 PROTEIN YKAA"/>
    <property type="match status" value="1"/>
</dbReference>
<comment type="similarity">
    <text evidence="1">Belongs to the UPF0111 family.</text>
</comment>
<evidence type="ECO:0000256" key="1">
    <source>
        <dbReference type="ARBA" id="ARBA00008591"/>
    </source>
</evidence>
<evidence type="ECO:0000313" key="2">
    <source>
        <dbReference type="EMBL" id="BCZ48172.1"/>
    </source>
</evidence>
<evidence type="ECO:0008006" key="4">
    <source>
        <dbReference type="Google" id="ProtNLM"/>
    </source>
</evidence>
<protein>
    <recommendedName>
        <fullName evidence="4">Phosphate transport regulator</fullName>
    </recommendedName>
</protein>
<dbReference type="InterPro" id="IPR052912">
    <property type="entry name" value="UPF0111_domain"/>
</dbReference>
<dbReference type="RefSeq" id="WP_224034448.1">
    <property type="nucleotide sequence ID" value="NZ_AP024849.1"/>
</dbReference>
<dbReference type="Proteomes" id="UP000824633">
    <property type="component" value="Chromosome"/>
</dbReference>
<dbReference type="EMBL" id="AP024849">
    <property type="protein sequence ID" value="BCZ48172.1"/>
    <property type="molecule type" value="Genomic_DNA"/>
</dbReference>
<dbReference type="Gene3D" id="1.20.58.220">
    <property type="entry name" value="Phosphate transport system protein phou homolog 2, domain 2"/>
    <property type="match status" value="1"/>
</dbReference>
<organism evidence="2 3">
    <name type="scientific">Clostridium gelidum</name>
    <dbReference type="NCBI Taxonomy" id="704125"/>
    <lineage>
        <taxon>Bacteria</taxon>
        <taxon>Bacillati</taxon>
        <taxon>Bacillota</taxon>
        <taxon>Clostridia</taxon>
        <taxon>Eubacteriales</taxon>
        <taxon>Clostridiaceae</taxon>
        <taxon>Clostridium</taxon>
    </lineage>
</organism>
<proteinExistence type="inferred from homology"/>
<sequence length="207" mass="24772">MDKRNIFDRFFPVKYDFYGMLNKQAEFNMLGIHMLHKWLTSRSNNEKEELLRHVKEADEVRLDMESKLIEAFITPFDREDIYSISVEMDKVIEFAKSTLESMEAFDVEPNDVIINMVEKLKEGIDYLFESLKVLESNPIKSQQNIIKMRETYVKVEQLYRDGMSELFKCNDPMHALKQREVYHHIKDASAYLEYTVDIFHRIIVRRV</sequence>
<gene>
    <name evidence="2" type="ORF">psyc5s11_42390</name>
</gene>
<dbReference type="Pfam" id="PF01865">
    <property type="entry name" value="PhoU_div"/>
    <property type="match status" value="1"/>
</dbReference>
<dbReference type="PANTHER" id="PTHR37298">
    <property type="entry name" value="UPF0111 PROTEIN YKAA"/>
    <property type="match status" value="1"/>
</dbReference>
<evidence type="ECO:0000313" key="3">
    <source>
        <dbReference type="Proteomes" id="UP000824633"/>
    </source>
</evidence>
<dbReference type="InterPro" id="IPR018445">
    <property type="entry name" value="Put_Phosphate_transp_reg"/>
</dbReference>
<reference evidence="3" key="1">
    <citation type="submission" date="2021-07" db="EMBL/GenBank/DDBJ databases">
        <title>Complete genome sequencing of a Clostridium isolate.</title>
        <authorList>
            <person name="Ueki A."/>
            <person name="Tonouchi A."/>
        </authorList>
    </citation>
    <scope>NUCLEOTIDE SEQUENCE [LARGE SCALE GENOMIC DNA]</scope>
    <source>
        <strain evidence="3">C5S11</strain>
    </source>
</reference>
<name>A0ABN6J1D9_9CLOT</name>